<evidence type="ECO:0000313" key="1">
    <source>
        <dbReference type="EMBL" id="KAI4369380.1"/>
    </source>
</evidence>
<dbReference type="Proteomes" id="UP001057402">
    <property type="component" value="Chromosome 5"/>
</dbReference>
<proteinExistence type="predicted"/>
<evidence type="ECO:0000313" key="2">
    <source>
        <dbReference type="Proteomes" id="UP001057402"/>
    </source>
</evidence>
<keyword evidence="2" id="KW-1185">Reference proteome</keyword>
<dbReference type="EMBL" id="CM042884">
    <property type="protein sequence ID" value="KAI4369380.1"/>
    <property type="molecule type" value="Genomic_DNA"/>
</dbReference>
<sequence length="378" mass="42064">MALLKFLVALLVFSSLQVSSLSQTTTSSADRRLDVQALLSQICTDVENQNLCLSNVQDELNRVGRPPHDQNSVLRAAIKATMDEAKQAIEMISKFTVLSVTYREQVAIEDCKELLDFSVTELAWSLGEMERIRSGSWNIHYGGNLKAWLSAALSNQDTCLEGFEGTDGHLQSFVRGSLKQVTQLIGNVLTLYSRLHSLPFRPPRGNATSDAVSRFPSWMNEGDQQLLTSNPLDMHVDAIVASDGRGHYQTITDAINEAPAYSGRRYVIHIKKGVYSENIDMKKKKTNIMLVGDGIGATIVTGNRNFMQGMTTFRTATVAVSGRGFIARDMTFRNTAGPENHQAVALRVDSDQSAFYHLRHLHSLCPRRQIHGKVHWVR</sequence>
<name>A0ACB9QSG3_9MYRT</name>
<accession>A0ACB9QSG3</accession>
<gene>
    <name evidence="1" type="ORF">MLD38_017823</name>
</gene>
<reference evidence="2" key="1">
    <citation type="journal article" date="2023" name="Front. Plant Sci.">
        <title>Chromosomal-level genome assembly of Melastoma candidum provides insights into trichome evolution.</title>
        <authorList>
            <person name="Zhong Y."/>
            <person name="Wu W."/>
            <person name="Sun C."/>
            <person name="Zou P."/>
            <person name="Liu Y."/>
            <person name="Dai S."/>
            <person name="Zhou R."/>
        </authorList>
    </citation>
    <scope>NUCLEOTIDE SEQUENCE [LARGE SCALE GENOMIC DNA]</scope>
</reference>
<protein>
    <submittedName>
        <fullName evidence="1">Uncharacterized protein</fullName>
    </submittedName>
</protein>
<comment type="caution">
    <text evidence="1">The sequence shown here is derived from an EMBL/GenBank/DDBJ whole genome shotgun (WGS) entry which is preliminary data.</text>
</comment>
<organism evidence="1 2">
    <name type="scientific">Melastoma candidum</name>
    <dbReference type="NCBI Taxonomy" id="119954"/>
    <lineage>
        <taxon>Eukaryota</taxon>
        <taxon>Viridiplantae</taxon>
        <taxon>Streptophyta</taxon>
        <taxon>Embryophyta</taxon>
        <taxon>Tracheophyta</taxon>
        <taxon>Spermatophyta</taxon>
        <taxon>Magnoliopsida</taxon>
        <taxon>eudicotyledons</taxon>
        <taxon>Gunneridae</taxon>
        <taxon>Pentapetalae</taxon>
        <taxon>rosids</taxon>
        <taxon>malvids</taxon>
        <taxon>Myrtales</taxon>
        <taxon>Melastomataceae</taxon>
        <taxon>Melastomatoideae</taxon>
        <taxon>Melastomateae</taxon>
        <taxon>Melastoma</taxon>
    </lineage>
</organism>